<sequence length="258" mass="26738">MNRRILAILVAIVLAVGGAVLVIMYAQSADQRAIAAAQPTQVWVSKKLVPAGTSLKDAQRTDLIGQTQVAASAVPAGALTTIDADNNNLLALSDIQPGEILLSARFGSTPVGAKAIEVPSGMLAMSVELSDPARVGKFVTPGSHIAIYQSYKIKDLRDTPEAKLINENDINGTSVLLPDLLVIGMGETPLAAPTKTDGTTPETQAASFLVTVAVAPGDAPVLVHGVNNRKLYAGLRGSDVKIDKNQQVTDLNSVVGGS</sequence>
<gene>
    <name evidence="2" type="ORF">FHX52_4478</name>
</gene>
<reference evidence="2 3" key="1">
    <citation type="submission" date="2019-06" db="EMBL/GenBank/DDBJ databases">
        <title>Sequencing the genomes of 1000 actinobacteria strains.</title>
        <authorList>
            <person name="Klenk H.-P."/>
        </authorList>
    </citation>
    <scope>NUCLEOTIDE SEQUENCE [LARGE SCALE GENOMIC DNA]</scope>
    <source>
        <strain evidence="2 3">DSM 21776</strain>
    </source>
</reference>
<feature type="domain" description="Flp pilus assembly protein RcpC/CpaB" evidence="1">
    <location>
        <begin position="117"/>
        <end position="236"/>
    </location>
</feature>
<dbReference type="OrthoDB" id="5182178at2"/>
<evidence type="ECO:0000259" key="1">
    <source>
        <dbReference type="Pfam" id="PF16976"/>
    </source>
</evidence>
<dbReference type="EMBL" id="VFQF01000003">
    <property type="protein sequence ID" value="TQN45242.1"/>
    <property type="molecule type" value="Genomic_DNA"/>
</dbReference>
<comment type="caution">
    <text evidence="2">The sequence shown here is derived from an EMBL/GenBank/DDBJ whole genome shotgun (WGS) entry which is preliminary data.</text>
</comment>
<accession>A0A543PMD5</accession>
<proteinExistence type="predicted"/>
<dbReference type="Proteomes" id="UP000320085">
    <property type="component" value="Unassembled WGS sequence"/>
</dbReference>
<dbReference type="InterPro" id="IPR031571">
    <property type="entry name" value="RcpC_dom"/>
</dbReference>
<organism evidence="2 3">
    <name type="scientific">Humibacillus xanthopallidus</name>
    <dbReference type="NCBI Taxonomy" id="412689"/>
    <lineage>
        <taxon>Bacteria</taxon>
        <taxon>Bacillati</taxon>
        <taxon>Actinomycetota</taxon>
        <taxon>Actinomycetes</taxon>
        <taxon>Micrococcales</taxon>
        <taxon>Intrasporangiaceae</taxon>
        <taxon>Humibacillus</taxon>
    </lineage>
</organism>
<dbReference type="RefSeq" id="WP_141824490.1">
    <property type="nucleotide sequence ID" value="NZ_BAAAQC010000011.1"/>
</dbReference>
<evidence type="ECO:0000313" key="2">
    <source>
        <dbReference type="EMBL" id="TQN45242.1"/>
    </source>
</evidence>
<name>A0A543PMD5_9MICO</name>
<dbReference type="AlphaFoldDB" id="A0A543PMD5"/>
<protein>
    <submittedName>
        <fullName evidence="2">Pilus assembly protein CpaB</fullName>
    </submittedName>
</protein>
<evidence type="ECO:0000313" key="3">
    <source>
        <dbReference type="Proteomes" id="UP000320085"/>
    </source>
</evidence>
<dbReference type="Pfam" id="PF16976">
    <property type="entry name" value="RcpC"/>
    <property type="match status" value="1"/>
</dbReference>